<sequence length="444" mass="48730">MICRNLSFSGLSIDPAFSNLTSLEKLDLSNNSLTGKVPDFLANLNLKELNLEGNKLVGALPVKLLERSNDNSLVLRVGGNPDLCVSASCQNSKEKTKKKVDIIPLVGSIAGVFSLVIVTALLLMYKRGHRSVVKVTSNFERELGQGGFGKVYHGILNEEQVAVKVLSESSAQGYREFRAEVELLLRVHHKNQTALIGYCNAGKKMALIYEFMANGTLGDYLSGKKILCLELGGEATDIIRCCTRVGGNPDLCVSASCQNTSEQTKKNVYIIPLVASVAGVLGLVIAIALFLMYKKRNRSGGSNGVRTGPLDTTKRYYKYSEVVKITNNFERVLGQGGFGKVYHGFLNEEQVAVKILSESSTQGYREFRAEVELLLRVHHKNLTALIGYCNEAEKMALIYEFMANGTLGDYLSGKKSYVLSWEERIQISLDAAQVAASLPLYKEM</sequence>
<evidence type="ECO:0000313" key="10">
    <source>
        <dbReference type="EMBL" id="KAF2532593.1"/>
    </source>
</evidence>
<evidence type="ECO:0000256" key="1">
    <source>
        <dbReference type="ARBA" id="ARBA00004370"/>
    </source>
</evidence>
<dbReference type="PANTHER" id="PTHR45631">
    <property type="entry name" value="OS07G0107800 PROTEIN-RELATED"/>
    <property type="match status" value="1"/>
</dbReference>
<dbReference type="InterPro" id="IPR001611">
    <property type="entry name" value="Leu-rich_rpt"/>
</dbReference>
<keyword evidence="7" id="KW-0547">Nucleotide-binding</keyword>
<dbReference type="InterPro" id="IPR000719">
    <property type="entry name" value="Prot_kinase_dom"/>
</dbReference>
<dbReference type="Pfam" id="PF13855">
    <property type="entry name" value="LRR_8"/>
    <property type="match status" value="1"/>
</dbReference>
<dbReference type="PANTHER" id="PTHR45631:SF160">
    <property type="entry name" value="PROTEIN KINASE DOMAIN-CONTAINING PROTEIN"/>
    <property type="match status" value="1"/>
</dbReference>
<organism evidence="10">
    <name type="scientific">Brassica cretica</name>
    <name type="common">Mustard</name>
    <dbReference type="NCBI Taxonomy" id="69181"/>
    <lineage>
        <taxon>Eukaryota</taxon>
        <taxon>Viridiplantae</taxon>
        <taxon>Streptophyta</taxon>
        <taxon>Embryophyta</taxon>
        <taxon>Tracheophyta</taxon>
        <taxon>Spermatophyta</taxon>
        <taxon>Magnoliopsida</taxon>
        <taxon>eudicotyledons</taxon>
        <taxon>Gunneridae</taxon>
        <taxon>Pentapetalae</taxon>
        <taxon>rosids</taxon>
        <taxon>malvids</taxon>
        <taxon>Brassicales</taxon>
        <taxon>Brassicaceae</taxon>
        <taxon>Brassiceae</taxon>
        <taxon>Brassica</taxon>
    </lineage>
</organism>
<evidence type="ECO:0000256" key="8">
    <source>
        <dbReference type="SAM" id="Phobius"/>
    </source>
</evidence>
<keyword evidence="4" id="KW-0677">Repeat</keyword>
<keyword evidence="2" id="KW-0433">Leucine-rich repeat</keyword>
<dbReference type="InterPro" id="IPR001245">
    <property type="entry name" value="Ser-Thr/Tyr_kinase_cat_dom"/>
</dbReference>
<comment type="subcellular location">
    <subcellularLocation>
        <location evidence="1">Membrane</location>
    </subcellularLocation>
</comment>
<dbReference type="AlphaFoldDB" id="A0A8S9FG23"/>
<dbReference type="GO" id="GO:0005524">
    <property type="term" value="F:ATP binding"/>
    <property type="evidence" value="ECO:0007669"/>
    <property type="project" value="UniProtKB-UniRule"/>
</dbReference>
<protein>
    <recommendedName>
        <fullName evidence="9">Protein kinase domain-containing protein</fullName>
    </recommendedName>
</protein>
<evidence type="ECO:0000259" key="9">
    <source>
        <dbReference type="PROSITE" id="PS50011"/>
    </source>
</evidence>
<comment type="caution">
    <text evidence="10">The sequence shown here is derived from an EMBL/GenBank/DDBJ whole genome shotgun (WGS) entry which is preliminary data.</text>
</comment>
<evidence type="ECO:0000256" key="2">
    <source>
        <dbReference type="ARBA" id="ARBA00022614"/>
    </source>
</evidence>
<evidence type="ECO:0000256" key="4">
    <source>
        <dbReference type="ARBA" id="ARBA00022737"/>
    </source>
</evidence>
<dbReference type="PROSITE" id="PS51450">
    <property type="entry name" value="LRR"/>
    <property type="match status" value="1"/>
</dbReference>
<dbReference type="Pfam" id="PF07714">
    <property type="entry name" value="PK_Tyr_Ser-Thr"/>
    <property type="match status" value="2"/>
</dbReference>
<dbReference type="PROSITE" id="PS00107">
    <property type="entry name" value="PROTEIN_KINASE_ATP"/>
    <property type="match status" value="1"/>
</dbReference>
<dbReference type="FunFam" id="3.30.200.20:FF:000394">
    <property type="entry name" value="Leucine-rich repeat receptor-like protein kinase"/>
    <property type="match status" value="2"/>
</dbReference>
<keyword evidence="5 8" id="KW-1133">Transmembrane helix</keyword>
<feature type="domain" description="Protein kinase" evidence="9">
    <location>
        <begin position="327"/>
        <end position="444"/>
    </location>
</feature>
<accession>A0A8S9FG23</accession>
<evidence type="ECO:0000256" key="5">
    <source>
        <dbReference type="ARBA" id="ARBA00022989"/>
    </source>
</evidence>
<keyword evidence="6 8" id="KW-0472">Membrane</keyword>
<feature type="transmembrane region" description="Helical" evidence="8">
    <location>
        <begin position="269"/>
        <end position="293"/>
    </location>
</feature>
<dbReference type="GO" id="GO:0004672">
    <property type="term" value="F:protein kinase activity"/>
    <property type="evidence" value="ECO:0007669"/>
    <property type="project" value="InterPro"/>
</dbReference>
<reference evidence="10" key="1">
    <citation type="submission" date="2019-12" db="EMBL/GenBank/DDBJ databases">
        <title>Genome sequencing and annotation of Brassica cretica.</title>
        <authorList>
            <person name="Studholme D.J."/>
            <person name="Sarris P.F."/>
        </authorList>
    </citation>
    <scope>NUCLEOTIDE SEQUENCE</scope>
    <source>
        <strain evidence="10">PFS-102/07</strain>
        <tissue evidence="10">Leaf</tissue>
    </source>
</reference>
<dbReference type="PROSITE" id="PS50011">
    <property type="entry name" value="PROTEIN_KINASE_DOM"/>
    <property type="match status" value="1"/>
</dbReference>
<dbReference type="SUPFAM" id="SSF52058">
    <property type="entry name" value="L domain-like"/>
    <property type="match status" value="1"/>
</dbReference>
<gene>
    <name evidence="10" type="ORF">F2Q70_00031147</name>
</gene>
<feature type="binding site" evidence="7">
    <location>
        <position position="354"/>
    </location>
    <ligand>
        <name>ATP</name>
        <dbReference type="ChEBI" id="CHEBI:30616"/>
    </ligand>
</feature>
<dbReference type="InterPro" id="IPR011009">
    <property type="entry name" value="Kinase-like_dom_sf"/>
</dbReference>
<keyword evidence="3 8" id="KW-0812">Transmembrane</keyword>
<feature type="transmembrane region" description="Helical" evidence="8">
    <location>
        <begin position="102"/>
        <end position="125"/>
    </location>
</feature>
<dbReference type="InterPro" id="IPR017441">
    <property type="entry name" value="Protein_kinase_ATP_BS"/>
</dbReference>
<evidence type="ECO:0000256" key="6">
    <source>
        <dbReference type="ARBA" id="ARBA00023136"/>
    </source>
</evidence>
<evidence type="ECO:0000256" key="3">
    <source>
        <dbReference type="ARBA" id="ARBA00022692"/>
    </source>
</evidence>
<evidence type="ECO:0000256" key="7">
    <source>
        <dbReference type="PROSITE-ProRule" id="PRU10141"/>
    </source>
</evidence>
<name>A0A8S9FG23_BRACR</name>
<dbReference type="SUPFAM" id="SSF56112">
    <property type="entry name" value="Protein kinase-like (PK-like)"/>
    <property type="match status" value="2"/>
</dbReference>
<dbReference type="Gene3D" id="3.30.200.20">
    <property type="entry name" value="Phosphorylase Kinase, domain 1"/>
    <property type="match status" value="1"/>
</dbReference>
<dbReference type="EMBL" id="QGKY02002305">
    <property type="protein sequence ID" value="KAF2532593.1"/>
    <property type="molecule type" value="Genomic_DNA"/>
</dbReference>
<dbReference type="Gene3D" id="3.80.10.10">
    <property type="entry name" value="Ribonuclease Inhibitor"/>
    <property type="match status" value="1"/>
</dbReference>
<dbReference type="Gene3D" id="1.10.510.10">
    <property type="entry name" value="Transferase(Phosphotransferase) domain 1"/>
    <property type="match status" value="1"/>
</dbReference>
<proteinExistence type="predicted"/>
<keyword evidence="7" id="KW-0067">ATP-binding</keyword>
<dbReference type="GO" id="GO:0016020">
    <property type="term" value="C:membrane"/>
    <property type="evidence" value="ECO:0007669"/>
    <property type="project" value="UniProtKB-SubCell"/>
</dbReference>
<dbReference type="InterPro" id="IPR032675">
    <property type="entry name" value="LRR_dom_sf"/>
</dbReference>